<organism evidence="2 3">
    <name type="scientific">Cyclocybe aegerita</name>
    <name type="common">Black poplar mushroom</name>
    <name type="synonym">Agrocybe aegerita</name>
    <dbReference type="NCBI Taxonomy" id="1973307"/>
    <lineage>
        <taxon>Eukaryota</taxon>
        <taxon>Fungi</taxon>
        <taxon>Dikarya</taxon>
        <taxon>Basidiomycota</taxon>
        <taxon>Agaricomycotina</taxon>
        <taxon>Agaricomycetes</taxon>
        <taxon>Agaricomycetidae</taxon>
        <taxon>Agaricales</taxon>
        <taxon>Agaricineae</taxon>
        <taxon>Bolbitiaceae</taxon>
        <taxon>Cyclocybe</taxon>
    </lineage>
</organism>
<evidence type="ECO:0000313" key="3">
    <source>
        <dbReference type="Proteomes" id="UP000467700"/>
    </source>
</evidence>
<feature type="compositionally biased region" description="Polar residues" evidence="1">
    <location>
        <begin position="9"/>
        <end position="19"/>
    </location>
</feature>
<protein>
    <submittedName>
        <fullName evidence="2">Uncharacterized protein</fullName>
    </submittedName>
</protein>
<feature type="region of interest" description="Disordered" evidence="1">
    <location>
        <begin position="247"/>
        <end position="411"/>
    </location>
</feature>
<dbReference type="Proteomes" id="UP000467700">
    <property type="component" value="Unassembled WGS sequence"/>
</dbReference>
<feature type="compositionally biased region" description="Gly residues" evidence="1">
    <location>
        <begin position="257"/>
        <end position="270"/>
    </location>
</feature>
<dbReference type="EMBL" id="CACVBS010000057">
    <property type="protein sequence ID" value="CAA7266943.1"/>
    <property type="molecule type" value="Genomic_DNA"/>
</dbReference>
<dbReference type="OrthoDB" id="2685034at2759"/>
<feature type="region of interest" description="Disordered" evidence="1">
    <location>
        <begin position="1"/>
        <end position="114"/>
    </location>
</feature>
<gene>
    <name evidence="2" type="ORF">AAE3_LOCUS9048</name>
</gene>
<feature type="compositionally biased region" description="Low complexity" evidence="1">
    <location>
        <begin position="298"/>
        <end position="327"/>
    </location>
</feature>
<name>A0A8S0XNH1_CYCAE</name>
<proteinExistence type="predicted"/>
<sequence>MPMQDRDPSQSSQFHQNGLGQALGTHLAPPAQYTRTHDYRNPSTSPPTLAQPGAPAASHSPLTFTVQGPAASPTTKRKQIDSAANAQLSKRRRADGADDQEPYDIDGTAQGAKHWTDDEKSKLFHWLMGQGQEDHWNALRATKNSCLRECAVEVFGGKKTYQALKGCYERNFNLFKQIYAFENAHGQGATTNIAALSEADRLREYERRLQIARKAGSDVGNITARTIDHWHRVGWYDLFYRRWHGDPATTRPVQGRSSGGVGNANMGGGGDDVEDEDPATLDFNDPSNINGLNGLDRQQQQQQPQQQHPQTSQQHPQPSQQQPQQQHVYINPQDLRDNNPGAHAAPPTQLSGGPPPPPPQAQQAHQQQASMRHASHPHPHAQVPHSHPQPPPQTPLATSSSSSGSSLGGGVGVGVGVSPGVGVGAGVVGIPADGPAVNLALTQDLLSRCLQYLNLQTKVAQEKLDYLRRREAREMNELNARKDLEKTQTTKQKTERAFELINNPQTDAALRQAATDYLKKMFLND</sequence>
<comment type="caution">
    <text evidence="2">The sequence shown here is derived from an EMBL/GenBank/DDBJ whole genome shotgun (WGS) entry which is preliminary data.</text>
</comment>
<evidence type="ECO:0000313" key="2">
    <source>
        <dbReference type="EMBL" id="CAA7266943.1"/>
    </source>
</evidence>
<dbReference type="AlphaFoldDB" id="A0A8S0XNH1"/>
<feature type="compositionally biased region" description="Low complexity" evidence="1">
    <location>
        <begin position="395"/>
        <end position="405"/>
    </location>
</feature>
<reference evidence="2 3" key="1">
    <citation type="submission" date="2020-01" db="EMBL/GenBank/DDBJ databases">
        <authorList>
            <person name="Gupta K D."/>
        </authorList>
    </citation>
    <scope>NUCLEOTIDE SEQUENCE [LARGE SCALE GENOMIC DNA]</scope>
</reference>
<evidence type="ECO:0000256" key="1">
    <source>
        <dbReference type="SAM" id="MobiDB-lite"/>
    </source>
</evidence>
<keyword evidence="3" id="KW-1185">Reference proteome</keyword>
<accession>A0A8S0XNH1</accession>